<evidence type="ECO:0000256" key="7">
    <source>
        <dbReference type="ARBA" id="ARBA00022833"/>
    </source>
</evidence>
<keyword evidence="2" id="KW-0808">Transferase</keyword>
<keyword evidence="4" id="KW-0677">Repeat</keyword>
<dbReference type="Pfam" id="PF26200">
    <property type="entry name" value="Rcat_RNF216"/>
    <property type="match status" value="1"/>
</dbReference>
<dbReference type="InterPro" id="IPR047546">
    <property type="entry name" value="Rcat_RBR_RNF216"/>
</dbReference>
<dbReference type="PANTHER" id="PTHR22770:SF47">
    <property type="entry name" value="E3 UBIQUITIN-PROTEIN LIGASE RNF216"/>
    <property type="match status" value="1"/>
</dbReference>
<evidence type="ECO:0000256" key="1">
    <source>
        <dbReference type="ARBA" id="ARBA00004906"/>
    </source>
</evidence>
<evidence type="ECO:0000256" key="5">
    <source>
        <dbReference type="ARBA" id="ARBA00022771"/>
    </source>
</evidence>
<accession>A0A0F4Z6G3</accession>
<gene>
    <name evidence="11" type="ORF">T310_0306</name>
</gene>
<comment type="caution">
    <text evidence="11">The sequence shown here is derived from an EMBL/GenBank/DDBJ whole genome shotgun (WGS) entry which is preliminary data.</text>
</comment>
<dbReference type="OrthoDB" id="10009520at2759"/>
<evidence type="ECO:0000256" key="2">
    <source>
        <dbReference type="ARBA" id="ARBA00022679"/>
    </source>
</evidence>
<dbReference type="PANTHER" id="PTHR22770">
    <property type="entry name" value="UBIQUITIN CONJUGATING ENZYME 7 INTERACTING PROTEIN-RELATED"/>
    <property type="match status" value="1"/>
</dbReference>
<keyword evidence="3" id="KW-0479">Metal-binding</keyword>
<dbReference type="InterPro" id="IPR047545">
    <property type="entry name" value="BRcat_RBR_RNF216"/>
</dbReference>
<dbReference type="CDD" id="cd20353">
    <property type="entry name" value="Rcat_RBR_RNF216"/>
    <property type="match status" value="1"/>
</dbReference>
<evidence type="ECO:0000259" key="10">
    <source>
        <dbReference type="PROSITE" id="PS51873"/>
    </source>
</evidence>
<keyword evidence="8" id="KW-0175">Coiled coil</keyword>
<feature type="coiled-coil region" evidence="8">
    <location>
        <begin position="245"/>
        <end position="279"/>
    </location>
</feature>
<sequence>MSAPEHGIASQGGDFDLYNNELGNGTYDLFGNAGPNSGLTRKNKATDVPERSDGIENKAGRPSWAVSSAGDAPPIRTEAVSVKAQGESIFLGKILEVFPDISHEYVKNLYEKHNVNLGPGQDVTHIIEPAVDQILADGTYPKQKNRKRKREPADSESDSEEITKSRNVEGYSMLAVKALAWEFRFVPIPAIRTLFHEHKTLFATYEALYRLENSDGNRDRLPYEPLRRPRQYKGLWEWRQIEPELEKARKVVAKAEVDKKRLQKQIEAAERYNEEEHAKAGALVECQCCFSEVPANRMIPCEGERMHFFCYTCVKTSAETQIGLMKYEMKCFDVSGCQAGFDRKLLKLAVGEAVMEKLESLQQLDEIAKAGLEGLEECAFCNYKAVCPPVEVDREFRCLNPDCEKVSCRLCKDETHIPKSCEEAKKEKGVTERHAVEEAMSEALIRTCPRCKINIIKENGCNKLQCVKCHCLICDVCKKDITREGYNHFTRSGCPLHENDQGVRRQKEEVKRAEQAAIEKIMAENSHLDRDALRVKVPEPKNDEVTRNRTAQQNMRPAARPPMPAAMNGAHPQRPPAYPLPAYPVRFPQIPPGPGLPLGIGPHIVGNGADPFPAPAQLGPGFLPGPRPYYPNRYGGFGHDLPPGHAFVPGQPGPLPNQLPRAGVTWKIPAPAGTNGPSRRQNSRYQH</sequence>
<feature type="region of interest" description="Disordered" evidence="9">
    <location>
        <begin position="31"/>
        <end position="71"/>
    </location>
</feature>
<reference evidence="11 12" key="1">
    <citation type="submission" date="2015-04" db="EMBL/GenBank/DDBJ databases">
        <authorList>
            <person name="Heijne W.H."/>
            <person name="Fedorova N.D."/>
            <person name="Nierman W.C."/>
            <person name="Vollebregt A.W."/>
            <person name="Zhao Z."/>
            <person name="Wu L."/>
            <person name="Kumar M."/>
            <person name="Stam H."/>
            <person name="van den Berg M.A."/>
            <person name="Pel H.J."/>
        </authorList>
    </citation>
    <scope>NUCLEOTIDE SEQUENCE [LARGE SCALE GENOMIC DNA]</scope>
    <source>
        <strain evidence="11 12">CBS 393.64</strain>
    </source>
</reference>
<evidence type="ECO:0000313" key="11">
    <source>
        <dbReference type="EMBL" id="KKA25666.1"/>
    </source>
</evidence>
<evidence type="ECO:0000256" key="6">
    <source>
        <dbReference type="ARBA" id="ARBA00022786"/>
    </source>
</evidence>
<dbReference type="AlphaFoldDB" id="A0A0F4Z6G3"/>
<dbReference type="InterPro" id="IPR051628">
    <property type="entry name" value="LUBAC_E3_Ligases"/>
</dbReference>
<feature type="region of interest" description="Disordered" evidence="9">
    <location>
        <begin position="666"/>
        <end position="687"/>
    </location>
</feature>
<protein>
    <submittedName>
        <fullName evidence="11">RING finger protein</fullName>
    </submittedName>
</protein>
<organism evidence="11 12">
    <name type="scientific">Rasamsonia emersonii (strain ATCC 16479 / CBS 393.64 / IMI 116815)</name>
    <dbReference type="NCBI Taxonomy" id="1408163"/>
    <lineage>
        <taxon>Eukaryota</taxon>
        <taxon>Fungi</taxon>
        <taxon>Dikarya</taxon>
        <taxon>Ascomycota</taxon>
        <taxon>Pezizomycotina</taxon>
        <taxon>Eurotiomycetes</taxon>
        <taxon>Eurotiomycetidae</taxon>
        <taxon>Eurotiales</taxon>
        <taxon>Trichocomaceae</taxon>
        <taxon>Rasamsonia</taxon>
    </lineage>
</organism>
<dbReference type="Proteomes" id="UP000053958">
    <property type="component" value="Unassembled WGS sequence"/>
</dbReference>
<evidence type="ECO:0000256" key="9">
    <source>
        <dbReference type="SAM" id="MobiDB-lite"/>
    </source>
</evidence>
<dbReference type="CDD" id="cd16630">
    <property type="entry name" value="RING-HC_RBR_RNF216"/>
    <property type="match status" value="1"/>
</dbReference>
<proteinExistence type="predicted"/>
<keyword evidence="6" id="KW-0833">Ubl conjugation pathway</keyword>
<dbReference type="GO" id="GO:0008270">
    <property type="term" value="F:zinc ion binding"/>
    <property type="evidence" value="ECO:0007669"/>
    <property type="project" value="UniProtKB-KW"/>
</dbReference>
<dbReference type="PROSITE" id="PS51873">
    <property type="entry name" value="TRIAD"/>
    <property type="match status" value="1"/>
</dbReference>
<dbReference type="EMBL" id="LASV01000015">
    <property type="protein sequence ID" value="KKA25666.1"/>
    <property type="molecule type" value="Genomic_DNA"/>
</dbReference>
<keyword evidence="12" id="KW-1185">Reference proteome</keyword>
<feature type="region of interest" description="Disordered" evidence="9">
    <location>
        <begin position="137"/>
        <end position="163"/>
    </location>
</feature>
<feature type="compositionally biased region" description="Polar residues" evidence="9">
    <location>
        <begin position="675"/>
        <end position="687"/>
    </location>
</feature>
<name>A0A0F4Z6G3_RASE3</name>
<feature type="compositionally biased region" description="Basic and acidic residues" evidence="9">
    <location>
        <begin position="44"/>
        <end position="59"/>
    </location>
</feature>
<dbReference type="InterPro" id="IPR044066">
    <property type="entry name" value="TRIAD_supradom"/>
</dbReference>
<evidence type="ECO:0000256" key="8">
    <source>
        <dbReference type="SAM" id="Coils"/>
    </source>
</evidence>
<comment type="pathway">
    <text evidence="1">Protein modification; protein ubiquitination.</text>
</comment>
<dbReference type="GeneID" id="25312361"/>
<dbReference type="CDD" id="cd20339">
    <property type="entry name" value="BRcat_RBR_RNF216"/>
    <property type="match status" value="1"/>
</dbReference>
<evidence type="ECO:0000256" key="3">
    <source>
        <dbReference type="ARBA" id="ARBA00022723"/>
    </source>
</evidence>
<evidence type="ECO:0000313" key="12">
    <source>
        <dbReference type="Proteomes" id="UP000053958"/>
    </source>
</evidence>
<evidence type="ECO:0000256" key="4">
    <source>
        <dbReference type="ARBA" id="ARBA00022737"/>
    </source>
</evidence>
<dbReference type="STRING" id="1408163.A0A0F4Z6G3"/>
<dbReference type="InterPro" id="IPR047544">
    <property type="entry name" value="RING-HC_RBR_RNF216"/>
</dbReference>
<feature type="domain" description="RING-type" evidence="10">
    <location>
        <begin position="282"/>
        <end position="500"/>
    </location>
</feature>
<dbReference type="Gene3D" id="1.20.120.1750">
    <property type="match status" value="1"/>
</dbReference>
<keyword evidence="5" id="KW-0863">Zinc-finger</keyword>
<dbReference type="RefSeq" id="XP_013332278.1">
    <property type="nucleotide sequence ID" value="XM_013476824.1"/>
</dbReference>
<dbReference type="SUPFAM" id="SSF57850">
    <property type="entry name" value="RING/U-box"/>
    <property type="match status" value="1"/>
</dbReference>
<keyword evidence="7" id="KW-0862">Zinc</keyword>
<dbReference type="GO" id="GO:0016740">
    <property type="term" value="F:transferase activity"/>
    <property type="evidence" value="ECO:0007669"/>
    <property type="project" value="UniProtKB-KW"/>
</dbReference>